<keyword evidence="2" id="KW-1185">Reference proteome</keyword>
<reference evidence="1" key="1">
    <citation type="submission" date="2023-10" db="EMBL/GenBank/DDBJ databases">
        <authorList>
            <person name="Domelevo Entfellner J.-B."/>
        </authorList>
    </citation>
    <scope>NUCLEOTIDE SEQUENCE</scope>
</reference>
<dbReference type="Proteomes" id="UP001189624">
    <property type="component" value="Chromosome 4"/>
</dbReference>
<gene>
    <name evidence="1" type="ORF">AYBTSS11_LOCUS12557</name>
</gene>
<dbReference type="EMBL" id="OY731401">
    <property type="protein sequence ID" value="CAJ1947238.1"/>
    <property type="molecule type" value="Genomic_DNA"/>
</dbReference>
<dbReference type="Gramene" id="rna-AYBTSS11_LOCUS12557">
    <property type="protein sequence ID" value="CAJ1947238.1"/>
    <property type="gene ID" value="gene-AYBTSS11_LOCUS12557"/>
</dbReference>
<proteinExistence type="predicted"/>
<protein>
    <submittedName>
        <fullName evidence="1">Uncharacterized protein</fullName>
    </submittedName>
</protein>
<evidence type="ECO:0000313" key="2">
    <source>
        <dbReference type="Proteomes" id="UP001189624"/>
    </source>
</evidence>
<evidence type="ECO:0000313" key="1">
    <source>
        <dbReference type="EMBL" id="CAJ1947238.1"/>
    </source>
</evidence>
<organism evidence="1 2">
    <name type="scientific">Sphenostylis stenocarpa</name>
    <dbReference type="NCBI Taxonomy" id="92480"/>
    <lineage>
        <taxon>Eukaryota</taxon>
        <taxon>Viridiplantae</taxon>
        <taxon>Streptophyta</taxon>
        <taxon>Embryophyta</taxon>
        <taxon>Tracheophyta</taxon>
        <taxon>Spermatophyta</taxon>
        <taxon>Magnoliopsida</taxon>
        <taxon>eudicotyledons</taxon>
        <taxon>Gunneridae</taxon>
        <taxon>Pentapetalae</taxon>
        <taxon>rosids</taxon>
        <taxon>fabids</taxon>
        <taxon>Fabales</taxon>
        <taxon>Fabaceae</taxon>
        <taxon>Papilionoideae</taxon>
        <taxon>50 kb inversion clade</taxon>
        <taxon>NPAAA clade</taxon>
        <taxon>indigoferoid/millettioid clade</taxon>
        <taxon>Phaseoleae</taxon>
        <taxon>Sphenostylis</taxon>
    </lineage>
</organism>
<sequence>MRKVARARGGNDCVGRRCFRDKWSQLLYVRHILRWAVTCCTDMTQPQHLRAYVSLKLKGCTPQVQFQTLLSS</sequence>
<accession>A0AA86S8W6</accession>
<name>A0AA86S8W6_9FABA</name>
<dbReference type="AlphaFoldDB" id="A0AA86S8W6"/>